<organism evidence="4">
    <name type="scientific">Soboliphyme baturini</name>
    <dbReference type="NCBI Taxonomy" id="241478"/>
    <lineage>
        <taxon>Eukaryota</taxon>
        <taxon>Metazoa</taxon>
        <taxon>Ecdysozoa</taxon>
        <taxon>Nematoda</taxon>
        <taxon>Enoplea</taxon>
        <taxon>Dorylaimia</taxon>
        <taxon>Dioctophymatida</taxon>
        <taxon>Dioctophymatoidea</taxon>
        <taxon>Soboliphymatidae</taxon>
        <taxon>Soboliphyme</taxon>
    </lineage>
</organism>
<evidence type="ECO:0000313" key="3">
    <source>
        <dbReference type="Proteomes" id="UP000270296"/>
    </source>
</evidence>
<gene>
    <name evidence="2" type="ORF">SBAD_LOCUS2904</name>
</gene>
<reference evidence="4" key="1">
    <citation type="submission" date="2016-06" db="UniProtKB">
        <authorList>
            <consortium name="WormBaseParasite"/>
        </authorList>
    </citation>
    <scope>IDENTIFICATION</scope>
</reference>
<keyword evidence="1" id="KW-0812">Transmembrane</keyword>
<keyword evidence="1" id="KW-0472">Membrane</keyword>
<feature type="transmembrane region" description="Helical" evidence="1">
    <location>
        <begin position="156"/>
        <end position="177"/>
    </location>
</feature>
<protein>
    <submittedName>
        <fullName evidence="4">Nudix hydrolase domain-containing protein</fullName>
    </submittedName>
</protein>
<dbReference type="AlphaFoldDB" id="A0A183IH09"/>
<evidence type="ECO:0000256" key="1">
    <source>
        <dbReference type="SAM" id="Phobius"/>
    </source>
</evidence>
<keyword evidence="3" id="KW-1185">Reference proteome</keyword>
<evidence type="ECO:0000313" key="4">
    <source>
        <dbReference type="WBParaSite" id="SBAD_0000304301-mRNA-1"/>
    </source>
</evidence>
<sequence length="331" mass="37412">MFTDARRWRPVRCTMATLRCAPRLRLTPHCLSVPAVVQQSPSSLQVLTFAEAGHGVRCNFSSDRQRPLLKTMAATTMRKHTGFRLLVVYINEQAQRVGISQSSDARFVASKRGRRLTGYDIIDFAEAKTLHVYLRSAICHLPCWSLQRLWQRHRSAGGIAIVAVVAVAVAVDHRSLIWSQKRFVLFLLHVGGRPVDMFAAAAVTATISHVGPVLDCFIVGHRSIDHTRIKIWHDMFTKAAQRFTAHADHSSVEGRPLLASPQSCRRHRFVVQLQFSSKHVLATDRPTGWPENWLLPHYPLKCKQRLDPSLVDSQMQAVEEIHFLANLLVNE</sequence>
<name>A0A183IH09_9BILA</name>
<dbReference type="Proteomes" id="UP000270296">
    <property type="component" value="Unassembled WGS sequence"/>
</dbReference>
<reference evidence="2 3" key="2">
    <citation type="submission" date="2018-11" db="EMBL/GenBank/DDBJ databases">
        <authorList>
            <consortium name="Pathogen Informatics"/>
        </authorList>
    </citation>
    <scope>NUCLEOTIDE SEQUENCE [LARGE SCALE GENOMIC DNA]</scope>
</reference>
<dbReference type="EMBL" id="UZAM01007469">
    <property type="protein sequence ID" value="VDO99317.1"/>
    <property type="molecule type" value="Genomic_DNA"/>
</dbReference>
<evidence type="ECO:0000313" key="2">
    <source>
        <dbReference type="EMBL" id="VDO99317.1"/>
    </source>
</evidence>
<feature type="transmembrane region" description="Helical" evidence="1">
    <location>
        <begin position="197"/>
        <end position="220"/>
    </location>
</feature>
<proteinExistence type="predicted"/>
<dbReference type="WBParaSite" id="SBAD_0000304301-mRNA-1">
    <property type="protein sequence ID" value="SBAD_0000304301-mRNA-1"/>
    <property type="gene ID" value="SBAD_0000304301"/>
</dbReference>
<accession>A0A183IH09</accession>
<keyword evidence="1" id="KW-1133">Transmembrane helix</keyword>